<dbReference type="EMBL" id="JADCNL010000003">
    <property type="protein sequence ID" value="KAG0489083.1"/>
    <property type="molecule type" value="Genomic_DNA"/>
</dbReference>
<dbReference type="PANTHER" id="PTHR48020">
    <property type="entry name" value="PROTON MYO-INOSITOL COTRANSPORTER"/>
    <property type="match status" value="1"/>
</dbReference>
<evidence type="ECO:0000256" key="1">
    <source>
        <dbReference type="ARBA" id="ARBA00004141"/>
    </source>
</evidence>
<dbReference type="InterPro" id="IPR036259">
    <property type="entry name" value="MFS_trans_sf"/>
</dbReference>
<evidence type="ECO:0000256" key="11">
    <source>
        <dbReference type="SAM" id="Phobius"/>
    </source>
</evidence>
<feature type="transmembrane region" description="Helical" evidence="11">
    <location>
        <begin position="21"/>
        <end position="41"/>
    </location>
</feature>
<keyword evidence="8 11" id="KW-0472">Membrane</keyword>
<feature type="domain" description="Major facilitator superfamily (MFS) profile" evidence="12">
    <location>
        <begin position="1"/>
        <end position="433"/>
    </location>
</feature>
<protein>
    <recommendedName>
        <fullName evidence="12">Major facilitator superfamily (MFS) profile domain-containing protein</fullName>
    </recommendedName>
</protein>
<dbReference type="InterPro" id="IPR005829">
    <property type="entry name" value="Sugar_transporter_CS"/>
</dbReference>
<name>A0A835V957_VANPL</name>
<gene>
    <name evidence="13" type="ORF">HPP92_007894</name>
</gene>
<feature type="coiled-coil region" evidence="10">
    <location>
        <begin position="172"/>
        <end position="199"/>
    </location>
</feature>
<keyword evidence="10" id="KW-0175">Coiled coil</keyword>
<dbReference type="AlphaFoldDB" id="A0A835V957"/>
<dbReference type="PROSITE" id="PS00216">
    <property type="entry name" value="SUGAR_TRANSPORT_1"/>
    <property type="match status" value="1"/>
</dbReference>
<dbReference type="GO" id="GO:0015293">
    <property type="term" value="F:symporter activity"/>
    <property type="evidence" value="ECO:0007669"/>
    <property type="project" value="UniProtKB-KW"/>
</dbReference>
<feature type="transmembrane region" description="Helical" evidence="11">
    <location>
        <begin position="106"/>
        <end position="129"/>
    </location>
</feature>
<evidence type="ECO:0000256" key="4">
    <source>
        <dbReference type="ARBA" id="ARBA00022597"/>
    </source>
</evidence>
<feature type="transmembrane region" description="Helical" evidence="11">
    <location>
        <begin position="240"/>
        <end position="263"/>
    </location>
</feature>
<feature type="transmembrane region" description="Helical" evidence="11">
    <location>
        <begin position="337"/>
        <end position="358"/>
    </location>
</feature>
<evidence type="ECO:0000313" key="13">
    <source>
        <dbReference type="EMBL" id="KAG0489083.1"/>
    </source>
</evidence>
<keyword evidence="14" id="KW-1185">Reference proteome</keyword>
<keyword evidence="3 9" id="KW-0813">Transport</keyword>
<feature type="transmembrane region" description="Helical" evidence="11">
    <location>
        <begin position="47"/>
        <end position="67"/>
    </location>
</feature>
<evidence type="ECO:0000256" key="5">
    <source>
        <dbReference type="ARBA" id="ARBA00022692"/>
    </source>
</evidence>
<evidence type="ECO:0000256" key="3">
    <source>
        <dbReference type="ARBA" id="ARBA00022448"/>
    </source>
</evidence>
<dbReference type="SUPFAM" id="SSF103473">
    <property type="entry name" value="MFS general substrate transporter"/>
    <property type="match status" value="1"/>
</dbReference>
<keyword evidence="4" id="KW-0762">Sugar transport</keyword>
<evidence type="ECO:0000256" key="2">
    <source>
        <dbReference type="ARBA" id="ARBA00010992"/>
    </source>
</evidence>
<keyword evidence="6" id="KW-0769">Symport</keyword>
<evidence type="ECO:0000313" key="14">
    <source>
        <dbReference type="Proteomes" id="UP000636800"/>
    </source>
</evidence>
<dbReference type="InterPro" id="IPR003663">
    <property type="entry name" value="Sugar/inositol_transpt"/>
</dbReference>
<reference evidence="13 14" key="1">
    <citation type="journal article" date="2020" name="Nat. Food">
        <title>A phased Vanilla planifolia genome enables genetic improvement of flavour and production.</title>
        <authorList>
            <person name="Hasing T."/>
            <person name="Tang H."/>
            <person name="Brym M."/>
            <person name="Khazi F."/>
            <person name="Huang T."/>
            <person name="Chambers A.H."/>
        </authorList>
    </citation>
    <scope>NUCLEOTIDE SEQUENCE [LARGE SCALE GENOMIC DNA]</scope>
    <source>
        <tissue evidence="13">Leaf</tissue>
    </source>
</reference>
<dbReference type="Gene3D" id="1.20.1250.20">
    <property type="entry name" value="MFS general substrate transporter like domains"/>
    <property type="match status" value="1"/>
</dbReference>
<comment type="caution">
    <text evidence="13">The sequence shown here is derived from an EMBL/GenBank/DDBJ whole genome shotgun (WGS) entry which is preliminary data.</text>
</comment>
<dbReference type="PROSITE" id="PS50850">
    <property type="entry name" value="MFS"/>
    <property type="match status" value="1"/>
</dbReference>
<dbReference type="InterPro" id="IPR005828">
    <property type="entry name" value="MFS_sugar_transport-like"/>
</dbReference>
<evidence type="ECO:0000259" key="12">
    <source>
        <dbReference type="PROSITE" id="PS50850"/>
    </source>
</evidence>
<feature type="transmembrane region" description="Helical" evidence="11">
    <location>
        <begin position="308"/>
        <end position="330"/>
    </location>
</feature>
<sequence>MSGAMLFIKKDLKISEVQVEILAGILNICALFGSLTAGRLSDAVGRRYTITISSIIFFLGAALMGLAPNYETLITGRCVAGIGVGYALMIAPVYSAEISSTSHRGLLTSLPEMCISIGILLGYVANVAFEKLPLIYSWRTMLGICGFPALVLAYGVVYMPESPRWLVLQGRLADARSVLRKVSNSEEEAEERLQSIKVAAGIDAECEDDEMLRKAAESTAKGKGVWKEIFVRPKPTVKRILVAAVGLHFLQHATGIEAIVLYSPRIFKAAGITSTHNLLMATMGVGITKVVFILVVNCFSDRVGRRPLLLGSVFGMTVSHIIVAFGLLAVNNSERRLGWAVALSVLGVFCFIATYSMGLGPITWVYSSEIYPLRLRAQAASIGVAVNRLTNAAMSMSFISIYHALTISGTFFLFAGMGVVAWLFFYFLFPETKGMPLEEVEKEFSYGWVYRKGRRMDDGNELQAIP</sequence>
<dbReference type="InterPro" id="IPR020846">
    <property type="entry name" value="MFS_dom"/>
</dbReference>
<comment type="similarity">
    <text evidence="2 9">Belongs to the major facilitator superfamily. Sugar transporter (TC 2.A.1.1) family.</text>
</comment>
<evidence type="ECO:0000256" key="8">
    <source>
        <dbReference type="ARBA" id="ARBA00023136"/>
    </source>
</evidence>
<dbReference type="InterPro" id="IPR050814">
    <property type="entry name" value="Myo-inositol_Transporter"/>
</dbReference>
<dbReference type="OrthoDB" id="1880850at2759"/>
<proteinExistence type="inferred from homology"/>
<dbReference type="Pfam" id="PF00083">
    <property type="entry name" value="Sugar_tr"/>
    <property type="match status" value="1"/>
</dbReference>
<feature type="transmembrane region" description="Helical" evidence="11">
    <location>
        <begin position="74"/>
        <end position="94"/>
    </location>
</feature>
<dbReference type="PROSITE" id="PS00217">
    <property type="entry name" value="SUGAR_TRANSPORT_2"/>
    <property type="match status" value="1"/>
</dbReference>
<dbReference type="PRINTS" id="PR00171">
    <property type="entry name" value="SUGRTRNSPORT"/>
</dbReference>
<keyword evidence="5 11" id="KW-0812">Transmembrane</keyword>
<comment type="subcellular location">
    <subcellularLocation>
        <location evidence="1">Membrane</location>
        <topology evidence="1">Multi-pass membrane protein</topology>
    </subcellularLocation>
</comment>
<feature type="transmembrane region" description="Helical" evidence="11">
    <location>
        <begin position="401"/>
        <end position="429"/>
    </location>
</feature>
<feature type="transmembrane region" description="Helical" evidence="11">
    <location>
        <begin position="141"/>
        <end position="159"/>
    </location>
</feature>
<accession>A0A835V957</accession>
<dbReference type="FunFam" id="1.20.1250.20:FF:000025">
    <property type="entry name" value="probable polyol transporter 4"/>
    <property type="match status" value="1"/>
</dbReference>
<organism evidence="13 14">
    <name type="scientific">Vanilla planifolia</name>
    <name type="common">Vanilla</name>
    <dbReference type="NCBI Taxonomy" id="51239"/>
    <lineage>
        <taxon>Eukaryota</taxon>
        <taxon>Viridiplantae</taxon>
        <taxon>Streptophyta</taxon>
        <taxon>Embryophyta</taxon>
        <taxon>Tracheophyta</taxon>
        <taxon>Spermatophyta</taxon>
        <taxon>Magnoliopsida</taxon>
        <taxon>Liliopsida</taxon>
        <taxon>Asparagales</taxon>
        <taxon>Orchidaceae</taxon>
        <taxon>Vanilloideae</taxon>
        <taxon>Vanilleae</taxon>
        <taxon>Vanilla</taxon>
    </lineage>
</organism>
<dbReference type="Proteomes" id="UP000636800">
    <property type="component" value="Chromosome 3"/>
</dbReference>
<dbReference type="PANTHER" id="PTHR48020:SF49">
    <property type="entry name" value="SUGAR TRANSPORTER"/>
    <property type="match status" value="1"/>
</dbReference>
<dbReference type="GO" id="GO:0016020">
    <property type="term" value="C:membrane"/>
    <property type="evidence" value="ECO:0007669"/>
    <property type="project" value="UniProtKB-SubCell"/>
</dbReference>
<feature type="transmembrane region" description="Helical" evidence="11">
    <location>
        <begin position="275"/>
        <end position="296"/>
    </location>
</feature>
<evidence type="ECO:0000256" key="10">
    <source>
        <dbReference type="SAM" id="Coils"/>
    </source>
</evidence>
<evidence type="ECO:0000256" key="9">
    <source>
        <dbReference type="RuleBase" id="RU003346"/>
    </source>
</evidence>
<evidence type="ECO:0000256" key="7">
    <source>
        <dbReference type="ARBA" id="ARBA00022989"/>
    </source>
</evidence>
<keyword evidence="7 11" id="KW-1133">Transmembrane helix</keyword>
<dbReference type="NCBIfam" id="TIGR00879">
    <property type="entry name" value="SP"/>
    <property type="match status" value="1"/>
</dbReference>
<evidence type="ECO:0000256" key="6">
    <source>
        <dbReference type="ARBA" id="ARBA00022847"/>
    </source>
</evidence>